<dbReference type="Proteomes" id="UP000236316">
    <property type="component" value="Segment"/>
</dbReference>
<dbReference type="KEGG" id="vg:35382495"/>
<dbReference type="EMBL" id="LT906555">
    <property type="protein sequence ID" value="SNW61973.1"/>
    <property type="molecule type" value="Genomic_DNA"/>
</dbReference>
<accession>A0A2I2L373</accession>
<evidence type="ECO:0000313" key="2">
    <source>
        <dbReference type="Proteomes" id="UP000236316"/>
    </source>
</evidence>
<organism evidence="1">
    <name type="scientific">Orpheovirus IHUMI-LCC2</name>
    <dbReference type="NCBI Taxonomy" id="2023057"/>
    <lineage>
        <taxon>Viruses</taxon>
        <taxon>Varidnaviria</taxon>
        <taxon>Bamfordvirae</taxon>
        <taxon>Nucleocytoviricota</taxon>
        <taxon>Megaviricetes</taxon>
        <taxon>Pimascovirales</taxon>
        <taxon>Ocovirineae</taxon>
        <taxon>Orpheoviridae</taxon>
        <taxon>Alphaorpheovirus</taxon>
        <taxon>Alphaorpheovirus massiliense</taxon>
    </lineage>
</organism>
<keyword evidence="2" id="KW-1185">Reference proteome</keyword>
<sequence>MSNKFALLKNKVEENNGELLSKTYPGDMGMVKLRCANAHKFELTVNSVLGGTWCIRCPKEDNESSEEELCREVF</sequence>
<reference evidence="1" key="1">
    <citation type="submission" date="2017-08" db="EMBL/GenBank/DDBJ databases">
        <authorList>
            <consortium name="Urmite Genomes"/>
        </authorList>
    </citation>
    <scope>NUCLEOTIDE SEQUENCE [LARGE SCALE GENOMIC DNA]</scope>
    <source>
        <strain evidence="1">IHUMI-LCC2</strain>
    </source>
</reference>
<evidence type="ECO:0000313" key="1">
    <source>
        <dbReference type="EMBL" id="SNW61973.1"/>
    </source>
</evidence>
<dbReference type="GeneID" id="35382495"/>
<protein>
    <submittedName>
        <fullName evidence="1">Uncharacterized protein</fullName>
    </submittedName>
</protein>
<proteinExistence type="predicted"/>
<name>A0A2I2L373_9VIRU</name>
<gene>
    <name evidence="1" type="ORF">ORPV_69</name>
</gene>
<dbReference type="RefSeq" id="YP_009448275.1">
    <property type="nucleotide sequence ID" value="NC_036594.1"/>
</dbReference>